<dbReference type="Proteomes" id="UP000269335">
    <property type="component" value="Unassembled WGS sequence"/>
</dbReference>
<evidence type="ECO:0000313" key="2">
    <source>
        <dbReference type="EMBL" id="RMN86771.1"/>
    </source>
</evidence>
<evidence type="ECO:0000313" key="3">
    <source>
        <dbReference type="Proteomes" id="UP000269335"/>
    </source>
</evidence>
<dbReference type="EMBL" id="RBPH01000030">
    <property type="protein sequence ID" value="RMN85029.1"/>
    <property type="molecule type" value="Genomic_DNA"/>
</dbReference>
<comment type="caution">
    <text evidence="2">The sequence shown here is derived from an EMBL/GenBank/DDBJ whole genome shotgun (WGS) entry which is preliminary data.</text>
</comment>
<dbReference type="AlphaFoldDB" id="A0A3M3QRX2"/>
<dbReference type="EMBL" id="RBPJ01000342">
    <property type="protein sequence ID" value="RMN86771.1"/>
    <property type="molecule type" value="Genomic_DNA"/>
</dbReference>
<organism evidence="2 4">
    <name type="scientific">Pseudomonas cannabina</name>
    <dbReference type="NCBI Taxonomy" id="86840"/>
    <lineage>
        <taxon>Bacteria</taxon>
        <taxon>Pseudomonadati</taxon>
        <taxon>Pseudomonadota</taxon>
        <taxon>Gammaproteobacteria</taxon>
        <taxon>Pseudomonadales</taxon>
        <taxon>Pseudomonadaceae</taxon>
        <taxon>Pseudomonas</taxon>
    </lineage>
</organism>
<evidence type="ECO:0000313" key="4">
    <source>
        <dbReference type="Proteomes" id="UP000270524"/>
    </source>
</evidence>
<dbReference type="Proteomes" id="UP000270524">
    <property type="component" value="Unassembled WGS sequence"/>
</dbReference>
<accession>A0A3M3QRX2</accession>
<sequence>MHHDTAETLWHSLDTQGRFYPKTHDKKFFEVLRQSLGIPAGGDISTYLKNTNLDATRLVVALLTALQPFSQMLNDVYEMLIDGNITQSNEQVLVTFDFGESGKLDFDAESFRTANGILTSVAAGISSPAVSPDGMNIVAQSIYQALAKAYKRTAGKLTSPDSFVIGERDAEPVKLPATVSDSRVLGWLKPDWPYAASVPMPTLAASDPLGTALKPYINAVSQLSLRAGRYTDQAHLRTVFGEPVKSRKTRAPVLLWDENVFSQVIYDHPVRFRWLPAIWHCYEFAPKSAFDRKALSDEIAKAIQDNFDIPPPRPVAQSLNDLLDLPLWKERSQIYAIWLITLLRKEVIAKGEQFELFGSNGRLEFRFSPTPIANIFSNNERFSLISEFKALAPGKLIGTGRLANVQPDYTLLHASHSTPDTAVYVLEAKQYGKANTVNFNKALRDYAFTHKKALVALANHGTIPDSQRTKLTKLCAAQSDSNVSERCEAFAEVTPLNPAESKRLRAHFRKALEFAVSDPPRLIIDTSLSMHVFSKPELEEKWACVAETIADFGMKILFCSPRQSPTSFDPGEACKQAMMSLFERAPNGPHDLYNMLGYERQKPMWFTDADGLRETESYKHLLAGSIVLNNDFTRDLYIHKDFEIPINTWLPKLIHAASKVEIYDAPA</sequence>
<evidence type="ECO:0000313" key="1">
    <source>
        <dbReference type="EMBL" id="RMN85029.1"/>
    </source>
</evidence>
<name>A0A3M3QRX2_PSECA</name>
<dbReference type="RefSeq" id="WP_057415105.1">
    <property type="nucleotide sequence ID" value="NZ_RBPH01000030.1"/>
</dbReference>
<proteinExistence type="predicted"/>
<gene>
    <name evidence="2" type="ORF">ALQ51_05513</name>
    <name evidence="1" type="ORF">ALQ53_04643</name>
</gene>
<protein>
    <submittedName>
        <fullName evidence="1 2">66.8 kDa protein</fullName>
    </submittedName>
</protein>
<reference evidence="3 4" key="1">
    <citation type="submission" date="2018-08" db="EMBL/GenBank/DDBJ databases">
        <title>Recombination of ecologically and evolutionarily significant loci maintains genetic cohesion in the Pseudomonas syringae species complex.</title>
        <authorList>
            <person name="Dillon M."/>
            <person name="Thakur S."/>
            <person name="Almeida R.N.D."/>
            <person name="Weir B.S."/>
            <person name="Guttman D.S."/>
        </authorList>
    </citation>
    <scope>NUCLEOTIDE SEQUENCE [LARGE SCALE GENOMIC DNA]</scope>
    <source>
        <strain evidence="1 3">ICMP 15201</strain>
        <strain evidence="2 4">ICMP 15203</strain>
    </source>
</reference>